<feature type="transmembrane region" description="Helical" evidence="1">
    <location>
        <begin position="86"/>
        <end position="108"/>
    </location>
</feature>
<gene>
    <name evidence="2" type="ORF">KY290_034463</name>
</gene>
<evidence type="ECO:0000313" key="2">
    <source>
        <dbReference type="EMBL" id="KAH0741420.1"/>
    </source>
</evidence>
<dbReference type="SUPFAM" id="SSF52058">
    <property type="entry name" value="L domain-like"/>
    <property type="match status" value="1"/>
</dbReference>
<proteinExistence type="predicted"/>
<comment type="caution">
    <text evidence="2">The sequence shown here is derived from an EMBL/GenBank/DDBJ whole genome shotgun (WGS) entry which is preliminary data.</text>
</comment>
<dbReference type="Gene3D" id="3.80.10.10">
    <property type="entry name" value="Ribonuclease Inhibitor"/>
    <property type="match status" value="1"/>
</dbReference>
<keyword evidence="1" id="KW-0472">Membrane</keyword>
<protein>
    <submittedName>
        <fullName evidence="2">Uncharacterized protein</fullName>
    </submittedName>
</protein>
<reference evidence="2 3" key="1">
    <citation type="journal article" date="2021" name="bioRxiv">
        <title>Chromosome-scale and haplotype-resolved genome assembly of a tetraploid potato cultivar.</title>
        <authorList>
            <person name="Sun H."/>
            <person name="Jiao W.-B."/>
            <person name="Krause K."/>
            <person name="Campoy J.A."/>
            <person name="Goel M."/>
            <person name="Folz-Donahue K."/>
            <person name="Kukat C."/>
            <person name="Huettel B."/>
            <person name="Schneeberger K."/>
        </authorList>
    </citation>
    <scope>NUCLEOTIDE SEQUENCE [LARGE SCALE GENOMIC DNA]</scope>
    <source>
        <strain evidence="2">SolTubOtavaFocal</strain>
        <tissue evidence="2">Leaves</tissue>
    </source>
</reference>
<keyword evidence="1" id="KW-1133">Transmembrane helix</keyword>
<name>A0ABQ7U3N1_SOLTU</name>
<dbReference type="InterPro" id="IPR032675">
    <property type="entry name" value="LRR_dom_sf"/>
</dbReference>
<accession>A0ABQ7U3N1</accession>
<keyword evidence="1" id="KW-0812">Transmembrane</keyword>
<evidence type="ECO:0000313" key="3">
    <source>
        <dbReference type="Proteomes" id="UP000826656"/>
    </source>
</evidence>
<sequence>MFKSLANLKYLNISRYYNLKELSTGLASLNALKSLQIESCDALESLPKKELEGLTSLSELFVHNCKMWIAHLLCGRKSIDRTTLNLSLLMCFSFVFLLVVFEVCFASFRVTPAYFGPNKWYQSHDSMMEPG</sequence>
<evidence type="ECO:0000256" key="1">
    <source>
        <dbReference type="SAM" id="Phobius"/>
    </source>
</evidence>
<dbReference type="Proteomes" id="UP000826656">
    <property type="component" value="Unassembled WGS sequence"/>
</dbReference>
<keyword evidence="3" id="KW-1185">Reference proteome</keyword>
<dbReference type="EMBL" id="JAIVGD010000026">
    <property type="protein sequence ID" value="KAH0741420.1"/>
    <property type="molecule type" value="Genomic_DNA"/>
</dbReference>
<organism evidence="2 3">
    <name type="scientific">Solanum tuberosum</name>
    <name type="common">Potato</name>
    <dbReference type="NCBI Taxonomy" id="4113"/>
    <lineage>
        <taxon>Eukaryota</taxon>
        <taxon>Viridiplantae</taxon>
        <taxon>Streptophyta</taxon>
        <taxon>Embryophyta</taxon>
        <taxon>Tracheophyta</taxon>
        <taxon>Spermatophyta</taxon>
        <taxon>Magnoliopsida</taxon>
        <taxon>eudicotyledons</taxon>
        <taxon>Gunneridae</taxon>
        <taxon>Pentapetalae</taxon>
        <taxon>asterids</taxon>
        <taxon>lamiids</taxon>
        <taxon>Solanales</taxon>
        <taxon>Solanaceae</taxon>
        <taxon>Solanoideae</taxon>
        <taxon>Solaneae</taxon>
        <taxon>Solanum</taxon>
    </lineage>
</organism>